<dbReference type="SUPFAM" id="SSF46894">
    <property type="entry name" value="C-terminal effector domain of the bipartite response regulators"/>
    <property type="match status" value="1"/>
</dbReference>
<accession>A0ABN8KDG1</accession>
<dbReference type="EMBL" id="CAKXZT010000157">
    <property type="protein sequence ID" value="CAH2407492.1"/>
    <property type="molecule type" value="Genomic_DNA"/>
</dbReference>
<dbReference type="Gene3D" id="1.10.10.10">
    <property type="entry name" value="Winged helix-like DNA-binding domain superfamily/Winged helix DNA-binding domain"/>
    <property type="match status" value="1"/>
</dbReference>
<comment type="caution">
    <text evidence="1">The sequence shown here is derived from an EMBL/GenBank/DDBJ whole genome shotgun (WGS) entry which is preliminary data.</text>
</comment>
<evidence type="ECO:0000313" key="1">
    <source>
        <dbReference type="EMBL" id="CAH2407492.1"/>
    </source>
</evidence>
<evidence type="ECO:0000313" key="2">
    <source>
        <dbReference type="Proteomes" id="UP001153050"/>
    </source>
</evidence>
<evidence type="ECO:0008006" key="3">
    <source>
        <dbReference type="Google" id="ProtNLM"/>
    </source>
</evidence>
<organism evidence="1 2">
    <name type="scientific">Mesorhizobium escarrei</name>
    <dbReference type="NCBI Taxonomy" id="666018"/>
    <lineage>
        <taxon>Bacteria</taxon>
        <taxon>Pseudomonadati</taxon>
        <taxon>Pseudomonadota</taxon>
        <taxon>Alphaproteobacteria</taxon>
        <taxon>Hyphomicrobiales</taxon>
        <taxon>Phyllobacteriaceae</taxon>
        <taxon>Mesorhizobium</taxon>
    </lineage>
</organism>
<protein>
    <recommendedName>
        <fullName evidence="3">HTH luxR-type domain-containing protein</fullName>
    </recommendedName>
</protein>
<proteinExistence type="predicted"/>
<sequence>MRLRCRIWRRSTSPRGKAVSRQLCKRLLGEGNLASRWSFGPTVVLHLSTAAKKLGARNRTQAAAMAVRLGLLGEPRAASDYAMVAKTRS</sequence>
<gene>
    <name evidence="1" type="ORF">MES5069_60118</name>
</gene>
<dbReference type="Proteomes" id="UP001153050">
    <property type="component" value="Unassembled WGS sequence"/>
</dbReference>
<reference evidence="1 2" key="1">
    <citation type="submission" date="2022-03" db="EMBL/GenBank/DDBJ databases">
        <authorList>
            <person name="Brunel B."/>
        </authorList>
    </citation>
    <scope>NUCLEOTIDE SEQUENCE [LARGE SCALE GENOMIC DNA]</scope>
    <source>
        <strain evidence="1">STM5069sample</strain>
    </source>
</reference>
<name>A0ABN8KDG1_9HYPH</name>
<dbReference type="InterPro" id="IPR016032">
    <property type="entry name" value="Sig_transdc_resp-reg_C-effctor"/>
</dbReference>
<dbReference type="InterPro" id="IPR036388">
    <property type="entry name" value="WH-like_DNA-bd_sf"/>
</dbReference>
<keyword evidence="2" id="KW-1185">Reference proteome</keyword>